<feature type="compositionally biased region" description="Pro residues" evidence="1">
    <location>
        <begin position="270"/>
        <end position="279"/>
    </location>
</feature>
<dbReference type="InterPro" id="IPR045501">
    <property type="entry name" value="DUF6490"/>
</dbReference>
<dbReference type="PANTHER" id="PTHR46610">
    <property type="entry name" value="OS05G0181300 PROTEIN"/>
    <property type="match status" value="1"/>
</dbReference>
<dbReference type="Pfam" id="PF20100">
    <property type="entry name" value="DUF6490"/>
    <property type="match status" value="1"/>
</dbReference>
<feature type="compositionally biased region" description="Basic and acidic residues" evidence="1">
    <location>
        <begin position="285"/>
        <end position="304"/>
    </location>
</feature>
<evidence type="ECO:0000256" key="1">
    <source>
        <dbReference type="SAM" id="MobiDB-lite"/>
    </source>
</evidence>
<feature type="region of interest" description="Disordered" evidence="1">
    <location>
        <begin position="263"/>
        <end position="304"/>
    </location>
</feature>
<sequence>MDPVVSKTFDEMLKRIEDYDKRWGNLERRFDDASAALQEREEAVDARLISLESFASAQSGDERDDRVETLEEAVSELQSWRMEVDGNIDDIRYDLRRLSKSTSTQPQQPPLQSRPELAAAACPGGSTGDWPSGHRVASITTGAGLWFGDDHCSKPGQCRDQHELLLRQLFNIKQTASVQEYVNQFIALVENLSAYTPNPDNLSYTTRFIDGLRPDIRAIVIVQRPQNLDTACTLALLQEEAAAAEPGQSTDIKKTEGYSFFKPPAARGPLPLPPPPPRPGGAAVHGDKKGPEDKRYPAKPPMDDRLQSLRSYRRARGLCIRCAEKWQPGHKCAPVLQLHALQEVWNLCQDEFLEEEVSEPDNSGEPAQLFMMLSTAAASSHSSARSLQLPRKIGGNDIIIFVDSGSTHSFLNTSVAMKLQGIQPLSSPVFVQVANGGQIACSQEIPMAEWFVHQHKFHSTLKVLDIGFYDMIIGMDRLQAFSPMKIHWEQKWMLIPYGSTQIALQGLLAPHGSPARGRARLAVWLLTTTLTADFTWKVGAVAFVGVSHLNLMLLFCALRSIELAPHGSPTRGRTRLAVWLLTTTLTAAFIWKIEAVAFVGVSHLNLALLFCALRSFELAPHGSPERGRARLAVCLLAAAPGGSPHRLRRGAFDQGALHVASIASRYTQHVGLLCSVAALLGLCL</sequence>
<proteinExistence type="predicted"/>
<organism evidence="2 3">
    <name type="scientific">Miscanthus lutarioriparius</name>
    <dbReference type="NCBI Taxonomy" id="422564"/>
    <lineage>
        <taxon>Eukaryota</taxon>
        <taxon>Viridiplantae</taxon>
        <taxon>Streptophyta</taxon>
        <taxon>Embryophyta</taxon>
        <taxon>Tracheophyta</taxon>
        <taxon>Spermatophyta</taxon>
        <taxon>Magnoliopsida</taxon>
        <taxon>Liliopsida</taxon>
        <taxon>Poales</taxon>
        <taxon>Poaceae</taxon>
        <taxon>PACMAD clade</taxon>
        <taxon>Panicoideae</taxon>
        <taxon>Andropogonodae</taxon>
        <taxon>Andropogoneae</taxon>
        <taxon>Saccharinae</taxon>
        <taxon>Miscanthus</taxon>
    </lineage>
</organism>
<dbReference type="EMBL" id="CAJGYO010000019">
    <property type="protein sequence ID" value="CAD6340373.1"/>
    <property type="molecule type" value="Genomic_DNA"/>
</dbReference>
<protein>
    <recommendedName>
        <fullName evidence="4">Retrotransposon gag domain-containing protein</fullName>
    </recommendedName>
</protein>
<accession>A0A811SG30</accession>
<name>A0A811SG30_9POAL</name>
<dbReference type="SUPFAM" id="SSF50630">
    <property type="entry name" value="Acid proteases"/>
    <property type="match status" value="1"/>
</dbReference>
<dbReference type="Gene3D" id="2.40.70.10">
    <property type="entry name" value="Acid Proteases"/>
    <property type="match status" value="1"/>
</dbReference>
<evidence type="ECO:0000313" key="3">
    <source>
        <dbReference type="Proteomes" id="UP000604825"/>
    </source>
</evidence>
<dbReference type="OrthoDB" id="693631at2759"/>
<gene>
    <name evidence="2" type="ORF">NCGR_LOCUS64471</name>
</gene>
<dbReference type="AlphaFoldDB" id="A0A811SG30"/>
<dbReference type="PANTHER" id="PTHR46610:SF19">
    <property type="entry name" value="OS06G0147400 PROTEIN"/>
    <property type="match status" value="1"/>
</dbReference>
<dbReference type="InterPro" id="IPR021109">
    <property type="entry name" value="Peptidase_aspartic_dom_sf"/>
</dbReference>
<dbReference type="CDD" id="cd00303">
    <property type="entry name" value="retropepsin_like"/>
    <property type="match status" value="1"/>
</dbReference>
<comment type="caution">
    <text evidence="2">The sequence shown here is derived from an EMBL/GenBank/DDBJ whole genome shotgun (WGS) entry which is preliminary data.</text>
</comment>
<reference evidence="2" key="1">
    <citation type="submission" date="2020-10" db="EMBL/GenBank/DDBJ databases">
        <authorList>
            <person name="Han B."/>
            <person name="Lu T."/>
            <person name="Zhao Q."/>
            <person name="Huang X."/>
            <person name="Zhao Y."/>
        </authorList>
    </citation>
    <scope>NUCLEOTIDE SEQUENCE</scope>
</reference>
<keyword evidence="3" id="KW-1185">Reference proteome</keyword>
<dbReference type="Pfam" id="PF08284">
    <property type="entry name" value="RVP_2"/>
    <property type="match status" value="1"/>
</dbReference>
<evidence type="ECO:0000313" key="2">
    <source>
        <dbReference type="EMBL" id="CAD6340373.1"/>
    </source>
</evidence>
<evidence type="ECO:0008006" key="4">
    <source>
        <dbReference type="Google" id="ProtNLM"/>
    </source>
</evidence>
<dbReference type="Proteomes" id="UP000604825">
    <property type="component" value="Unassembled WGS sequence"/>
</dbReference>